<protein>
    <submittedName>
        <fullName evidence="1">Uncharacterized protein</fullName>
    </submittedName>
</protein>
<keyword evidence="2" id="KW-1185">Reference proteome</keyword>
<dbReference type="KEGG" id="pgr:PGTG_07614"/>
<sequence>MASVKATASSATHGSLGSATAALKRNMPKSIAVPTVLRCPSPSSIVHTATLMTWASAVWPQPQNAADVSSQSSPSASAALLVRPLIPGSPDIAHTVWAKVALKPSCLANTETSMAAGSFSDIDCNNSTTSLKNEPR</sequence>
<dbReference type="AlphaFoldDB" id="E3KCR5"/>
<proteinExistence type="predicted"/>
<reference evidence="2" key="2">
    <citation type="journal article" date="2011" name="Proc. Natl. Acad. Sci. U.S.A.">
        <title>Obligate biotrophy features unraveled by the genomic analysis of rust fungi.</title>
        <authorList>
            <person name="Duplessis S."/>
            <person name="Cuomo C.A."/>
            <person name="Lin Y.-C."/>
            <person name="Aerts A."/>
            <person name="Tisserant E."/>
            <person name="Veneault-Fourrey C."/>
            <person name="Joly D.L."/>
            <person name="Hacquard S."/>
            <person name="Amselem J."/>
            <person name="Cantarel B.L."/>
            <person name="Chiu R."/>
            <person name="Coutinho P.M."/>
            <person name="Feau N."/>
            <person name="Field M."/>
            <person name="Frey P."/>
            <person name="Gelhaye E."/>
            <person name="Goldberg J."/>
            <person name="Grabherr M.G."/>
            <person name="Kodira C.D."/>
            <person name="Kohler A."/>
            <person name="Kuees U."/>
            <person name="Lindquist E.A."/>
            <person name="Lucas S.M."/>
            <person name="Mago R."/>
            <person name="Mauceli E."/>
            <person name="Morin E."/>
            <person name="Murat C."/>
            <person name="Pangilinan J.L."/>
            <person name="Park R."/>
            <person name="Pearson M."/>
            <person name="Quesneville H."/>
            <person name="Rouhier N."/>
            <person name="Sakthikumar S."/>
            <person name="Salamov A.A."/>
            <person name="Schmutz J."/>
            <person name="Selles B."/>
            <person name="Shapiro H."/>
            <person name="Tanguay P."/>
            <person name="Tuskan G.A."/>
            <person name="Henrissat B."/>
            <person name="Van de Peer Y."/>
            <person name="Rouze P."/>
            <person name="Ellis J.G."/>
            <person name="Dodds P.N."/>
            <person name="Schein J.E."/>
            <person name="Zhong S."/>
            <person name="Hamelin R.C."/>
            <person name="Grigoriev I.V."/>
            <person name="Szabo L.J."/>
            <person name="Martin F."/>
        </authorList>
    </citation>
    <scope>NUCLEOTIDE SEQUENCE [LARGE SCALE GENOMIC DNA]</scope>
    <source>
        <strain evidence="2">CRL 75-36-700-3 / race SCCL</strain>
    </source>
</reference>
<dbReference type="OrthoDB" id="10315934at2759"/>
<dbReference type="VEuPathDB" id="FungiDB:PGTG_07614"/>
<evidence type="ECO:0000313" key="1">
    <source>
        <dbReference type="EMBL" id="EFP82217.2"/>
    </source>
</evidence>
<dbReference type="GeneID" id="10529589"/>
<dbReference type="Proteomes" id="UP000008783">
    <property type="component" value="Unassembled WGS sequence"/>
</dbReference>
<reference key="1">
    <citation type="submission" date="2007-01" db="EMBL/GenBank/DDBJ databases">
        <title>The Genome Sequence of Puccinia graminis f. sp. tritici Strain CRL 75-36-700-3.</title>
        <authorList>
            <consortium name="The Broad Institute Genome Sequencing Platform"/>
            <person name="Birren B."/>
            <person name="Lander E."/>
            <person name="Galagan J."/>
            <person name="Nusbaum C."/>
            <person name="Devon K."/>
            <person name="Cuomo C."/>
            <person name="Jaffe D."/>
            <person name="Butler J."/>
            <person name="Alvarez P."/>
            <person name="Gnerre S."/>
            <person name="Grabherr M."/>
            <person name="Mauceli E."/>
            <person name="Brockman W."/>
            <person name="Young S."/>
            <person name="LaButti K."/>
            <person name="Sykes S."/>
            <person name="DeCaprio D."/>
            <person name="Crawford M."/>
            <person name="Koehrsen M."/>
            <person name="Engels R."/>
            <person name="Montgomery P."/>
            <person name="Pearson M."/>
            <person name="Howarth C."/>
            <person name="Larson L."/>
            <person name="White J."/>
            <person name="Zeng Q."/>
            <person name="Kodira C."/>
            <person name="Yandava C."/>
            <person name="Alvarado L."/>
            <person name="O'Leary S."/>
            <person name="Szabo L."/>
            <person name="Dean R."/>
            <person name="Schein J."/>
        </authorList>
    </citation>
    <scope>NUCLEOTIDE SEQUENCE</scope>
    <source>
        <strain>CRL 75-36-700-3</strain>
    </source>
</reference>
<dbReference type="EMBL" id="DS178281">
    <property type="protein sequence ID" value="EFP82217.2"/>
    <property type="molecule type" value="Genomic_DNA"/>
</dbReference>
<dbReference type="InParanoid" id="E3KCR5"/>
<evidence type="ECO:0000313" key="2">
    <source>
        <dbReference type="Proteomes" id="UP000008783"/>
    </source>
</evidence>
<accession>E3KCR5</accession>
<gene>
    <name evidence="1" type="ORF">PGTG_07614</name>
</gene>
<name>E3KCR5_PUCGT</name>
<organism evidence="1 2">
    <name type="scientific">Puccinia graminis f. sp. tritici (strain CRL 75-36-700-3 / race SCCL)</name>
    <name type="common">Black stem rust fungus</name>
    <dbReference type="NCBI Taxonomy" id="418459"/>
    <lineage>
        <taxon>Eukaryota</taxon>
        <taxon>Fungi</taxon>
        <taxon>Dikarya</taxon>
        <taxon>Basidiomycota</taxon>
        <taxon>Pucciniomycotina</taxon>
        <taxon>Pucciniomycetes</taxon>
        <taxon>Pucciniales</taxon>
        <taxon>Pucciniaceae</taxon>
        <taxon>Puccinia</taxon>
    </lineage>
</organism>
<dbReference type="RefSeq" id="XP_003326636.2">
    <property type="nucleotide sequence ID" value="XM_003326588.2"/>
</dbReference>
<dbReference type="HOGENOM" id="CLU_1876406_0_0_1"/>